<evidence type="ECO:0000256" key="9">
    <source>
        <dbReference type="ARBA" id="ARBA00023235"/>
    </source>
</evidence>
<evidence type="ECO:0000256" key="12">
    <source>
        <dbReference type="PIRSR" id="PIRSR001461-1"/>
    </source>
</evidence>
<dbReference type="NCBIfam" id="TIGR01163">
    <property type="entry name" value="rpe"/>
    <property type="match status" value="1"/>
</dbReference>
<keyword evidence="8 10" id="KW-0479">Metal-binding</keyword>
<evidence type="ECO:0000256" key="10">
    <source>
        <dbReference type="HAMAP-Rule" id="MF_02227"/>
    </source>
</evidence>
<keyword evidence="13" id="KW-0464">Manganese</keyword>
<keyword evidence="13" id="KW-0862">Zinc</keyword>
<dbReference type="GO" id="GO:0005737">
    <property type="term" value="C:cytoplasm"/>
    <property type="evidence" value="ECO:0007669"/>
    <property type="project" value="UniProtKB-ARBA"/>
</dbReference>
<feature type="binding site" evidence="10 14">
    <location>
        <position position="34"/>
    </location>
    <ligand>
        <name>substrate</name>
    </ligand>
</feature>
<organism evidence="15 16">
    <name type="scientific">Agathobacter rectalis</name>
    <dbReference type="NCBI Taxonomy" id="39491"/>
    <lineage>
        <taxon>Bacteria</taxon>
        <taxon>Bacillati</taxon>
        <taxon>Bacillota</taxon>
        <taxon>Clostridia</taxon>
        <taxon>Lachnospirales</taxon>
        <taxon>Lachnospiraceae</taxon>
        <taxon>Agathobacter</taxon>
    </lineage>
</organism>
<evidence type="ECO:0000256" key="1">
    <source>
        <dbReference type="ARBA" id="ARBA00001782"/>
    </source>
</evidence>
<comment type="pathway">
    <text evidence="10">Carbohydrate degradation.</text>
</comment>
<proteinExistence type="inferred from homology"/>
<dbReference type="GO" id="GO:0006098">
    <property type="term" value="P:pentose-phosphate shunt"/>
    <property type="evidence" value="ECO:0007669"/>
    <property type="project" value="UniProtKB-UniRule"/>
</dbReference>
<dbReference type="SUPFAM" id="SSF51366">
    <property type="entry name" value="Ribulose-phoshate binding barrel"/>
    <property type="match status" value="1"/>
</dbReference>
<feature type="active site" description="Proton donor" evidence="10 12">
    <location>
        <position position="201"/>
    </location>
</feature>
<feature type="binding site" evidence="10 13">
    <location>
        <position position="59"/>
    </location>
    <ligand>
        <name>a divalent metal cation</name>
        <dbReference type="ChEBI" id="CHEBI:60240"/>
    </ligand>
</feature>
<gene>
    <name evidence="10" type="primary">rpe</name>
    <name evidence="15" type="ORF">LD38_09990</name>
</gene>
<evidence type="ECO:0000256" key="6">
    <source>
        <dbReference type="ARBA" id="ARBA00009541"/>
    </source>
</evidence>
<dbReference type="Gene3D" id="3.20.20.70">
    <property type="entry name" value="Aldolase class I"/>
    <property type="match status" value="1"/>
</dbReference>
<dbReference type="FunFam" id="3.20.20.70:FF:000004">
    <property type="entry name" value="Ribulose-phosphate 3-epimerase"/>
    <property type="match status" value="1"/>
</dbReference>
<dbReference type="PIRSF" id="PIRSF001461">
    <property type="entry name" value="RPE"/>
    <property type="match status" value="1"/>
</dbReference>
<sequence length="243" mass="26494">MVIISFYMRSLKTDKSINLKHNQTEEDMNCLSPSILSADYSILGEQLKQLDEAGAQYVHIDVMDGSFVPSISIGLPVIKTIRKCTERMFDVHLMIDEPVRYIDDFATAGADIITVHAEACKHLDRTIEAIKEKGILAGVALNPATPLSAIEYVLPKVDMVLIMTVNPGFGGQKLIPYTVDKVRDLKALLEKTANKADIEVDGGVNLENVETLLAAGANIIVAGSAVFSGDIEENVKGFLNIMM</sequence>
<evidence type="ECO:0000256" key="2">
    <source>
        <dbReference type="ARBA" id="ARBA00001936"/>
    </source>
</evidence>
<feature type="binding site" evidence="10 13">
    <location>
        <position position="61"/>
    </location>
    <ligand>
        <name>a divalent metal cation</name>
        <dbReference type="ChEBI" id="CHEBI:60240"/>
    </ligand>
</feature>
<feature type="binding site" evidence="10 13">
    <location>
        <position position="92"/>
    </location>
    <ligand>
        <name>a divalent metal cation</name>
        <dbReference type="ChEBI" id="CHEBI:60240"/>
    </ligand>
</feature>
<comment type="similarity">
    <text evidence="6 10 11">Belongs to the ribulose-phosphate 3-epimerase family.</text>
</comment>
<comment type="function">
    <text evidence="10">Catalyzes the reversible epimerization of D-ribulose 5-phosphate to D-xylulose 5-phosphate.</text>
</comment>
<evidence type="ECO:0000256" key="7">
    <source>
        <dbReference type="ARBA" id="ARBA00013188"/>
    </source>
</evidence>
<keyword evidence="10 11" id="KW-0119">Carbohydrate metabolism</keyword>
<evidence type="ECO:0000313" key="15">
    <source>
        <dbReference type="EMBL" id="PWE83483.1"/>
    </source>
</evidence>
<feature type="binding site" evidence="10 14">
    <location>
        <begin position="168"/>
        <end position="171"/>
    </location>
    <ligand>
        <name>substrate</name>
    </ligand>
</feature>
<feature type="binding site" evidence="10">
    <location>
        <begin position="201"/>
        <end position="203"/>
    </location>
    <ligand>
        <name>substrate</name>
    </ligand>
</feature>
<evidence type="ECO:0000256" key="14">
    <source>
        <dbReference type="PIRSR" id="PIRSR001461-3"/>
    </source>
</evidence>
<dbReference type="CDD" id="cd00429">
    <property type="entry name" value="RPE"/>
    <property type="match status" value="1"/>
</dbReference>
<comment type="cofactor">
    <cofactor evidence="4">
        <name>Zn(2+)</name>
        <dbReference type="ChEBI" id="CHEBI:29105"/>
    </cofactor>
</comment>
<evidence type="ECO:0000256" key="4">
    <source>
        <dbReference type="ARBA" id="ARBA00001947"/>
    </source>
</evidence>
<feature type="binding site" evidence="10 13">
    <location>
        <position position="201"/>
    </location>
    <ligand>
        <name>a divalent metal cation</name>
        <dbReference type="ChEBI" id="CHEBI:60240"/>
    </ligand>
</feature>
<keyword evidence="9 10" id="KW-0413">Isomerase</keyword>
<dbReference type="InterPro" id="IPR011060">
    <property type="entry name" value="RibuloseP-bd_barrel"/>
</dbReference>
<dbReference type="Pfam" id="PF00834">
    <property type="entry name" value="Ribul_P_3_epim"/>
    <property type="match status" value="1"/>
</dbReference>
<dbReference type="Proteomes" id="UP000245905">
    <property type="component" value="Unassembled WGS sequence"/>
</dbReference>
<evidence type="ECO:0000313" key="16">
    <source>
        <dbReference type="Proteomes" id="UP000245905"/>
    </source>
</evidence>
<evidence type="ECO:0000256" key="13">
    <source>
        <dbReference type="PIRSR" id="PIRSR001461-2"/>
    </source>
</evidence>
<reference evidence="15 16" key="1">
    <citation type="submission" date="2014-09" db="EMBL/GenBank/DDBJ databases">
        <title>Butyrate-producing bacteria isolated from human gut.</title>
        <authorList>
            <person name="Zhang Q."/>
            <person name="Zhao L."/>
        </authorList>
    </citation>
    <scope>NUCLEOTIDE SEQUENCE [LARGE SCALE GENOMIC DNA]</scope>
    <source>
        <strain evidence="15 16">R22</strain>
    </source>
</reference>
<dbReference type="InterPro" id="IPR026019">
    <property type="entry name" value="Ribul_P_3_epim"/>
</dbReference>
<accession>A0A2U2EG50</accession>
<comment type="catalytic activity">
    <reaction evidence="1 10 11">
        <text>D-ribulose 5-phosphate = D-xylulose 5-phosphate</text>
        <dbReference type="Rhea" id="RHEA:13677"/>
        <dbReference type="ChEBI" id="CHEBI:57737"/>
        <dbReference type="ChEBI" id="CHEBI:58121"/>
        <dbReference type="EC" id="5.1.3.1"/>
    </reaction>
</comment>
<evidence type="ECO:0000256" key="3">
    <source>
        <dbReference type="ARBA" id="ARBA00001941"/>
    </source>
</evidence>
<comment type="caution">
    <text evidence="15">The sequence shown here is derived from an EMBL/GenBank/DDBJ whole genome shotgun (WGS) entry which is preliminary data.</text>
</comment>
<dbReference type="NCBIfam" id="NF004076">
    <property type="entry name" value="PRK05581.1-4"/>
    <property type="match status" value="1"/>
</dbReference>
<dbReference type="AlphaFoldDB" id="A0A2U2EG50"/>
<dbReference type="GO" id="GO:0019323">
    <property type="term" value="P:pentose catabolic process"/>
    <property type="evidence" value="ECO:0007669"/>
    <property type="project" value="UniProtKB-UniRule"/>
</dbReference>
<protein>
    <recommendedName>
        <fullName evidence="7 10">Ribulose-phosphate 3-epimerase</fullName>
        <ecNumber evidence="7 10">5.1.3.1</ecNumber>
    </recommendedName>
</protein>
<name>A0A2U2EG50_9FIRM</name>
<dbReference type="EMBL" id="JRFS01000017">
    <property type="protein sequence ID" value="PWE83483.1"/>
    <property type="molecule type" value="Genomic_DNA"/>
</dbReference>
<dbReference type="GO" id="GO:0046872">
    <property type="term" value="F:metal ion binding"/>
    <property type="evidence" value="ECO:0007669"/>
    <property type="project" value="UniProtKB-UniRule"/>
</dbReference>
<comment type="cofactor">
    <cofactor evidence="3">
        <name>Co(2+)</name>
        <dbReference type="ChEBI" id="CHEBI:48828"/>
    </cofactor>
</comment>
<dbReference type="InterPro" id="IPR000056">
    <property type="entry name" value="Ribul_P_3_epim-like"/>
</dbReference>
<evidence type="ECO:0000256" key="11">
    <source>
        <dbReference type="PIRNR" id="PIRNR001461"/>
    </source>
</evidence>
<feature type="active site" description="Proton acceptor" evidence="10 12">
    <location>
        <position position="61"/>
    </location>
</feature>
<dbReference type="HAMAP" id="MF_02227">
    <property type="entry name" value="RPE"/>
    <property type="match status" value="1"/>
</dbReference>
<comment type="cofactor">
    <cofactor evidence="5">
        <name>Fe(2+)</name>
        <dbReference type="ChEBI" id="CHEBI:29033"/>
    </cofactor>
</comment>
<feature type="binding site" evidence="14">
    <location>
        <position position="203"/>
    </location>
    <ligand>
        <name>substrate</name>
    </ligand>
</feature>
<dbReference type="PANTHER" id="PTHR11749">
    <property type="entry name" value="RIBULOSE-5-PHOSPHATE-3-EPIMERASE"/>
    <property type="match status" value="1"/>
</dbReference>
<dbReference type="EC" id="5.1.3.1" evidence="7 10"/>
<comment type="cofactor">
    <cofactor evidence="10 13">
        <name>a divalent metal cation</name>
        <dbReference type="ChEBI" id="CHEBI:60240"/>
    </cofactor>
    <text evidence="10 13">Binds 1 divalent metal cation per subunit.</text>
</comment>
<keyword evidence="13" id="KW-0170">Cobalt</keyword>
<comment type="cofactor">
    <cofactor evidence="2">
        <name>Mn(2+)</name>
        <dbReference type="ChEBI" id="CHEBI:29035"/>
    </cofactor>
</comment>
<evidence type="ECO:0000256" key="8">
    <source>
        <dbReference type="ARBA" id="ARBA00022723"/>
    </source>
</evidence>
<feature type="binding site" evidence="10 14">
    <location>
        <position position="92"/>
    </location>
    <ligand>
        <name>substrate</name>
    </ligand>
</feature>
<feature type="binding site" evidence="10 14">
    <location>
        <begin position="223"/>
        <end position="224"/>
    </location>
    <ligand>
        <name>substrate</name>
    </ligand>
</feature>
<evidence type="ECO:0000256" key="5">
    <source>
        <dbReference type="ARBA" id="ARBA00001954"/>
    </source>
</evidence>
<dbReference type="InterPro" id="IPR013785">
    <property type="entry name" value="Aldolase_TIM"/>
</dbReference>
<dbReference type="GO" id="GO:0004750">
    <property type="term" value="F:D-ribulose-phosphate 3-epimerase activity"/>
    <property type="evidence" value="ECO:0007669"/>
    <property type="project" value="UniProtKB-UniRule"/>
</dbReference>